<dbReference type="OrthoDB" id="2789670at2759"/>
<dbReference type="PANTHER" id="PTHR47950">
    <property type="entry name" value="CYTOCHROME P450, FAMILY 76, SUBFAMILY C, POLYPEPTIDE 5-RELATED"/>
    <property type="match status" value="1"/>
</dbReference>
<evidence type="ECO:0000256" key="2">
    <source>
        <dbReference type="SAM" id="Phobius"/>
    </source>
</evidence>
<dbReference type="Pfam" id="PF00067">
    <property type="entry name" value="p450"/>
    <property type="match status" value="1"/>
</dbReference>
<evidence type="ECO:0000256" key="1">
    <source>
        <dbReference type="ARBA" id="ARBA00010617"/>
    </source>
</evidence>
<comment type="caution">
    <text evidence="3">The sequence shown here is derived from an EMBL/GenBank/DDBJ whole genome shotgun (WGS) entry which is preliminary data.</text>
</comment>
<dbReference type="Gene3D" id="1.10.630.10">
    <property type="entry name" value="Cytochrome P450"/>
    <property type="match status" value="1"/>
</dbReference>
<reference evidence="3" key="1">
    <citation type="submission" date="2021-01" db="EMBL/GenBank/DDBJ databases">
        <title>Adiantum capillus-veneris genome.</title>
        <authorList>
            <person name="Fang Y."/>
            <person name="Liao Q."/>
        </authorList>
    </citation>
    <scope>NUCLEOTIDE SEQUENCE</scope>
    <source>
        <strain evidence="3">H3</strain>
        <tissue evidence="3">Leaf</tissue>
    </source>
</reference>
<dbReference type="SUPFAM" id="SSF48264">
    <property type="entry name" value="Cytochrome P450"/>
    <property type="match status" value="1"/>
</dbReference>
<sequence length="306" mass="33441">MNVILESMSENWQTASSRLAASLIAFMAAGVAAFFVAAKAGATFSPTWASCGEIAGATSRVGFAFSAAAWVAGGSVASAAARMAFVPCAMNSSIIPTSSRALLKRAGVNYLLIPILFTANRLQAHQHLRYEEVRNLLQSLCKESHHGTQAVDLGKTFVTMIANSLSRAVHSKTLAKVDGHAFPSMLKEQEKLFAPTRGDFLPWLRLLDLPRKWTMRNYHKRVGKIIEAMVSQRRQLMKSCKTDDLPKDLLQALLSREATDQNKSDNELLTINGIKGTILDVLSTGIHTTALTLEWAMAQLLRNRIA</sequence>
<dbReference type="GO" id="GO:0020037">
    <property type="term" value="F:heme binding"/>
    <property type="evidence" value="ECO:0007669"/>
    <property type="project" value="InterPro"/>
</dbReference>
<keyword evidence="4" id="KW-1185">Reference proteome</keyword>
<keyword evidence="2" id="KW-0812">Transmembrane</keyword>
<proteinExistence type="inferred from homology"/>
<dbReference type="InterPro" id="IPR036396">
    <property type="entry name" value="Cyt_P450_sf"/>
</dbReference>
<evidence type="ECO:0000313" key="4">
    <source>
        <dbReference type="Proteomes" id="UP000886520"/>
    </source>
</evidence>
<comment type="similarity">
    <text evidence="1">Belongs to the cytochrome P450 family.</text>
</comment>
<protein>
    <recommendedName>
        <fullName evidence="5">Cytochrome P450</fullName>
    </recommendedName>
</protein>
<dbReference type="InterPro" id="IPR001128">
    <property type="entry name" value="Cyt_P450"/>
</dbReference>
<evidence type="ECO:0008006" key="5">
    <source>
        <dbReference type="Google" id="ProtNLM"/>
    </source>
</evidence>
<feature type="transmembrane region" description="Helical" evidence="2">
    <location>
        <begin position="20"/>
        <end position="38"/>
    </location>
</feature>
<name>A0A9D4UCK6_ADICA</name>
<dbReference type="EMBL" id="JABFUD020000019">
    <property type="protein sequence ID" value="KAI5065028.1"/>
    <property type="molecule type" value="Genomic_DNA"/>
</dbReference>
<dbReference type="GO" id="GO:0004497">
    <property type="term" value="F:monooxygenase activity"/>
    <property type="evidence" value="ECO:0007669"/>
    <property type="project" value="InterPro"/>
</dbReference>
<dbReference type="GO" id="GO:0005506">
    <property type="term" value="F:iron ion binding"/>
    <property type="evidence" value="ECO:0007669"/>
    <property type="project" value="InterPro"/>
</dbReference>
<gene>
    <name evidence="3" type="ORF">GOP47_0019723</name>
</gene>
<dbReference type="AlphaFoldDB" id="A0A9D4UCK6"/>
<keyword evidence="2" id="KW-1133">Transmembrane helix</keyword>
<keyword evidence="2" id="KW-0472">Membrane</keyword>
<organism evidence="3 4">
    <name type="scientific">Adiantum capillus-veneris</name>
    <name type="common">Maidenhair fern</name>
    <dbReference type="NCBI Taxonomy" id="13818"/>
    <lineage>
        <taxon>Eukaryota</taxon>
        <taxon>Viridiplantae</taxon>
        <taxon>Streptophyta</taxon>
        <taxon>Embryophyta</taxon>
        <taxon>Tracheophyta</taxon>
        <taxon>Polypodiopsida</taxon>
        <taxon>Polypodiidae</taxon>
        <taxon>Polypodiales</taxon>
        <taxon>Pteridineae</taxon>
        <taxon>Pteridaceae</taxon>
        <taxon>Vittarioideae</taxon>
        <taxon>Adiantum</taxon>
    </lineage>
</organism>
<evidence type="ECO:0000313" key="3">
    <source>
        <dbReference type="EMBL" id="KAI5065028.1"/>
    </source>
</evidence>
<dbReference type="GO" id="GO:0016705">
    <property type="term" value="F:oxidoreductase activity, acting on paired donors, with incorporation or reduction of molecular oxygen"/>
    <property type="evidence" value="ECO:0007669"/>
    <property type="project" value="InterPro"/>
</dbReference>
<accession>A0A9D4UCK6</accession>
<dbReference type="PANTHER" id="PTHR47950:SF44">
    <property type="entry name" value="CYTOCHROME P450, FAMILY 76, SUBFAMILY C, POLYPEPTIDE 5-RELATED"/>
    <property type="match status" value="1"/>
</dbReference>
<dbReference type="Proteomes" id="UP000886520">
    <property type="component" value="Chromosome 19"/>
</dbReference>